<evidence type="ECO:0000256" key="1">
    <source>
        <dbReference type="SAM" id="Phobius"/>
    </source>
</evidence>
<keyword evidence="1" id="KW-0812">Transmembrane</keyword>
<dbReference type="CDD" id="cd00077">
    <property type="entry name" value="HDc"/>
    <property type="match status" value="1"/>
</dbReference>
<keyword evidence="5" id="KW-1185">Reference proteome</keyword>
<proteinExistence type="predicted"/>
<feature type="transmembrane region" description="Helical" evidence="1">
    <location>
        <begin position="42"/>
        <end position="65"/>
    </location>
</feature>
<accession>A0A5Q0H5A8</accession>
<dbReference type="SUPFAM" id="SSF55073">
    <property type="entry name" value="Nucleotide cyclase"/>
    <property type="match status" value="1"/>
</dbReference>
<dbReference type="Gene3D" id="1.10.3210.10">
    <property type="entry name" value="Hypothetical protein af1432"/>
    <property type="match status" value="1"/>
</dbReference>
<dbReference type="Gene3D" id="3.30.70.270">
    <property type="match status" value="1"/>
</dbReference>
<dbReference type="EMBL" id="CP034550">
    <property type="protein sequence ID" value="QFZ21339.1"/>
    <property type="molecule type" value="Genomic_DNA"/>
</dbReference>
<dbReference type="InterPro" id="IPR029787">
    <property type="entry name" value="Nucleotide_cyclase"/>
</dbReference>
<dbReference type="GO" id="GO:0052621">
    <property type="term" value="F:diguanylate cyclase activity"/>
    <property type="evidence" value="ECO:0007669"/>
    <property type="project" value="TreeGrafter"/>
</dbReference>
<feature type="transmembrane region" description="Helical" evidence="1">
    <location>
        <begin position="135"/>
        <end position="152"/>
    </location>
</feature>
<dbReference type="AlphaFoldDB" id="A0A5Q0H5A8"/>
<evidence type="ECO:0000259" key="3">
    <source>
        <dbReference type="PROSITE" id="PS51832"/>
    </source>
</evidence>
<dbReference type="InterPro" id="IPR050469">
    <property type="entry name" value="Diguanylate_Cyclase"/>
</dbReference>
<feature type="domain" description="GGDEF" evidence="2">
    <location>
        <begin position="383"/>
        <end position="517"/>
    </location>
</feature>
<gene>
    <name evidence="4" type="ORF">EKG83_31635</name>
</gene>
<dbReference type="NCBIfam" id="TIGR00254">
    <property type="entry name" value="GGDEF"/>
    <property type="match status" value="1"/>
</dbReference>
<dbReference type="CDD" id="cd01949">
    <property type="entry name" value="GGDEF"/>
    <property type="match status" value="1"/>
</dbReference>
<dbReference type="Pfam" id="PF13487">
    <property type="entry name" value="HD_5"/>
    <property type="match status" value="1"/>
</dbReference>
<dbReference type="Proteomes" id="UP000325787">
    <property type="component" value="Chromosome"/>
</dbReference>
<sequence>MSWPGLVAAEPSRAAEGVPGLRVAGDTPVENRGIPGEGPNRLWLGYLLFGLLSVGAYYTLPIFVGTVPLRVVVYCAVSASAAVAVWWGVRRNRPVPRAPWVVLGLGQVVYALADATFYVSHYVLNETRYPSVADIFYIGHYPLVVVGLVVLIRRRRSDRDLPGLLDAASLTVGAGLLSWVFVIGPQTRLGTPVLVEVASLAYPLMDLVVLLAALRLLFGAGRRDGSFLLLNVWLAAILTADTVYVLQRLAGTYEAGNFLDAVWLTGNLALGACALHPSMGRITHTAEVPAWRLGWTRLAVLCVGALVGPLLLLLQHAQGVQRDVPVIAVGCAALFALTTTRLAGLAVDQRRIAITDGLTRLRSRRYFEAHLADDVARAGRTGGPLAVVILDVDRFKQINDRFGHPGGDRVLVEVAARLRAAVGPGHVLARYGGEEFALIAAGADAEHPTRLAERLRHAVGHRPIEVGDGASVTVTLSAGTAAFAPHHGTASALVSAADRALYLAKDLGRDRAVAGGTAVAEHREDVAVDYLDQVADLVDLRVASPGRSLAIAEWARAVALRLGRDAEEVATAHRAGRLLDVGMIVLPDDLLTESGPLTDQQWHLLHEHPDSGARMVGVLPDHAEVAEVIRQHHERWDGAGYPNGLARERIRLEARVLSVCDTWAAMRADRPHRRALTHEQAVRELRAGRGARFDPHLVDVFLELLDEGAVGDLTAGPTAPREGSRLS</sequence>
<organism evidence="4 5">
    <name type="scientific">Saccharothrix syringae</name>
    <name type="common">Nocardiopsis syringae</name>
    <dbReference type="NCBI Taxonomy" id="103733"/>
    <lineage>
        <taxon>Bacteria</taxon>
        <taxon>Bacillati</taxon>
        <taxon>Actinomycetota</taxon>
        <taxon>Actinomycetes</taxon>
        <taxon>Pseudonocardiales</taxon>
        <taxon>Pseudonocardiaceae</taxon>
        <taxon>Saccharothrix</taxon>
    </lineage>
</organism>
<feature type="transmembrane region" description="Helical" evidence="1">
    <location>
        <begin position="197"/>
        <end position="218"/>
    </location>
</feature>
<dbReference type="InterPro" id="IPR003607">
    <property type="entry name" value="HD/PDEase_dom"/>
</dbReference>
<feature type="transmembrane region" description="Helical" evidence="1">
    <location>
        <begin position="71"/>
        <end position="89"/>
    </location>
</feature>
<dbReference type="InterPro" id="IPR043128">
    <property type="entry name" value="Rev_trsase/Diguanyl_cyclase"/>
</dbReference>
<dbReference type="GO" id="GO:0005886">
    <property type="term" value="C:plasma membrane"/>
    <property type="evidence" value="ECO:0007669"/>
    <property type="project" value="TreeGrafter"/>
</dbReference>
<dbReference type="PROSITE" id="PS51832">
    <property type="entry name" value="HD_GYP"/>
    <property type="match status" value="1"/>
</dbReference>
<dbReference type="SUPFAM" id="SSF109604">
    <property type="entry name" value="HD-domain/PDEase-like"/>
    <property type="match status" value="1"/>
</dbReference>
<evidence type="ECO:0000259" key="2">
    <source>
        <dbReference type="PROSITE" id="PS50887"/>
    </source>
</evidence>
<evidence type="ECO:0000313" key="5">
    <source>
        <dbReference type="Proteomes" id="UP000325787"/>
    </source>
</evidence>
<dbReference type="SMART" id="SM00267">
    <property type="entry name" value="GGDEF"/>
    <property type="match status" value="1"/>
</dbReference>
<dbReference type="PANTHER" id="PTHR45138">
    <property type="entry name" value="REGULATORY COMPONENTS OF SENSORY TRANSDUCTION SYSTEM"/>
    <property type="match status" value="1"/>
</dbReference>
<dbReference type="InterPro" id="IPR037522">
    <property type="entry name" value="HD_GYP_dom"/>
</dbReference>
<feature type="transmembrane region" description="Helical" evidence="1">
    <location>
        <begin position="101"/>
        <end position="123"/>
    </location>
</feature>
<dbReference type="GO" id="GO:1902201">
    <property type="term" value="P:negative regulation of bacterial-type flagellum-dependent cell motility"/>
    <property type="evidence" value="ECO:0007669"/>
    <property type="project" value="TreeGrafter"/>
</dbReference>
<protein>
    <submittedName>
        <fullName evidence="4">Diguanylate cyclase</fullName>
    </submittedName>
</protein>
<dbReference type="FunFam" id="3.30.70.270:FF:000001">
    <property type="entry name" value="Diguanylate cyclase domain protein"/>
    <property type="match status" value="1"/>
</dbReference>
<dbReference type="InterPro" id="IPR000160">
    <property type="entry name" value="GGDEF_dom"/>
</dbReference>
<feature type="transmembrane region" description="Helical" evidence="1">
    <location>
        <begin position="258"/>
        <end position="275"/>
    </location>
</feature>
<dbReference type="GO" id="GO:0043709">
    <property type="term" value="P:cell adhesion involved in single-species biofilm formation"/>
    <property type="evidence" value="ECO:0007669"/>
    <property type="project" value="TreeGrafter"/>
</dbReference>
<reference evidence="5" key="1">
    <citation type="journal article" date="2021" name="Curr. Microbiol.">
        <title>Complete genome of nocamycin-producing strain Saccharothrix syringae NRRL B-16468 reveals the biosynthetic potential for secondary metabolites.</title>
        <authorList>
            <person name="Mo X."/>
            <person name="Yang S."/>
        </authorList>
    </citation>
    <scope>NUCLEOTIDE SEQUENCE [LARGE SCALE GENOMIC DNA]</scope>
    <source>
        <strain evidence="5">ATCC 51364 / DSM 43886 / JCM 6844 / KCTC 9398 / NBRC 14523 / NRRL B-16468 / INA 2240</strain>
    </source>
</reference>
<feature type="transmembrane region" description="Helical" evidence="1">
    <location>
        <begin position="295"/>
        <end position="314"/>
    </location>
</feature>
<feature type="transmembrane region" description="Helical" evidence="1">
    <location>
        <begin position="326"/>
        <end position="347"/>
    </location>
</feature>
<evidence type="ECO:0000313" key="4">
    <source>
        <dbReference type="EMBL" id="QFZ21339.1"/>
    </source>
</evidence>
<keyword evidence="1" id="KW-1133">Transmembrane helix</keyword>
<dbReference type="Pfam" id="PF00990">
    <property type="entry name" value="GGDEF"/>
    <property type="match status" value="1"/>
</dbReference>
<name>A0A5Q0H5A8_SACSY</name>
<dbReference type="KEGG" id="ssyi:EKG83_31635"/>
<dbReference type="PANTHER" id="PTHR45138:SF9">
    <property type="entry name" value="DIGUANYLATE CYCLASE DGCM-RELATED"/>
    <property type="match status" value="1"/>
</dbReference>
<feature type="transmembrane region" description="Helical" evidence="1">
    <location>
        <begin position="164"/>
        <end position="185"/>
    </location>
</feature>
<keyword evidence="1" id="KW-0472">Membrane</keyword>
<dbReference type="OrthoDB" id="23692at2"/>
<feature type="transmembrane region" description="Helical" evidence="1">
    <location>
        <begin position="227"/>
        <end position="246"/>
    </location>
</feature>
<feature type="domain" description="HD-GYP" evidence="3">
    <location>
        <begin position="523"/>
        <end position="717"/>
    </location>
</feature>
<dbReference type="PROSITE" id="PS50887">
    <property type="entry name" value="GGDEF"/>
    <property type="match status" value="1"/>
</dbReference>